<reference evidence="3" key="2">
    <citation type="submission" date="2015-04" db="EMBL/GenBank/DDBJ databases">
        <title>A butyrogenic pathway from the amino acid lysine in a human gut commensal.</title>
        <authorList>
            <person name="de Vos W.M."/>
            <person name="Bui N.T.P."/>
            <person name="Plugge C.M."/>
            <person name="Ritari J."/>
        </authorList>
    </citation>
    <scope>NUCLEOTIDE SEQUENCE [LARGE SCALE GENOMIC DNA]</scope>
    <source>
        <strain evidence="3">AF211</strain>
    </source>
</reference>
<evidence type="ECO:0000313" key="3">
    <source>
        <dbReference type="Proteomes" id="UP000064844"/>
    </source>
</evidence>
<proteinExistence type="inferred from homology"/>
<sequence>MSRPQKCRRVCTLPRCGGFRPMEDAPWSGTVTLGVDEYEVIRLIDLEGLTQEQCAVQMEVARTTVTGIYLSARRKLAQALVERKALAVEGGHYRLCDGGECRRRGHGCPKKQKLEAFHRENRSDL</sequence>
<dbReference type="RefSeq" id="WP_033118460.1">
    <property type="nucleotide sequence ID" value="NZ_CALICV010000076.1"/>
</dbReference>
<dbReference type="eggNOG" id="COG1342">
    <property type="taxonomic scope" value="Bacteria"/>
</dbReference>
<dbReference type="PANTHER" id="PTHR37478">
    <property type="match status" value="1"/>
</dbReference>
<dbReference type="Gene3D" id="1.10.10.10">
    <property type="entry name" value="Winged helix-like DNA-binding domain superfamily/Winged helix DNA-binding domain"/>
    <property type="match status" value="1"/>
</dbReference>
<dbReference type="SUPFAM" id="SSF88659">
    <property type="entry name" value="Sigma3 and sigma4 domains of RNA polymerase sigma factors"/>
    <property type="match status" value="1"/>
</dbReference>
<evidence type="ECO:0000256" key="1">
    <source>
        <dbReference type="ARBA" id="ARBA00009350"/>
    </source>
</evidence>
<name>A0A0S2W051_9FIRM</name>
<comment type="similarity">
    <text evidence="1">Belongs to the UPF0251 family.</text>
</comment>
<dbReference type="AlphaFoldDB" id="A0A0S2W051"/>
<dbReference type="PANTHER" id="PTHR37478:SF2">
    <property type="entry name" value="UPF0251 PROTEIN TK0562"/>
    <property type="match status" value="1"/>
</dbReference>
<organism evidence="2 3">
    <name type="scientific">Intestinimonas butyriciproducens</name>
    <dbReference type="NCBI Taxonomy" id="1297617"/>
    <lineage>
        <taxon>Bacteria</taxon>
        <taxon>Bacillati</taxon>
        <taxon>Bacillota</taxon>
        <taxon>Clostridia</taxon>
        <taxon>Eubacteriales</taxon>
        <taxon>Intestinimonas</taxon>
    </lineage>
</organism>
<dbReference type="Pfam" id="PF02001">
    <property type="entry name" value="DUF134"/>
    <property type="match status" value="1"/>
</dbReference>
<keyword evidence="3" id="KW-1185">Reference proteome</keyword>
<reference evidence="2 3" key="1">
    <citation type="journal article" date="2015" name="Nat. Commun.">
        <title>Production of butyrate from lysine and the Amadori product fructoselysine by a human gut commensal.</title>
        <authorList>
            <person name="Bui T.P."/>
            <person name="Ritari J."/>
            <person name="Boeren S."/>
            <person name="de Waard P."/>
            <person name="Plugge C.M."/>
            <person name="de Vos W.M."/>
        </authorList>
    </citation>
    <scope>NUCLEOTIDE SEQUENCE [LARGE SCALE GENOMIC DNA]</scope>
    <source>
        <strain evidence="2 3">AF211</strain>
    </source>
</reference>
<dbReference type="Proteomes" id="UP000064844">
    <property type="component" value="Chromosome"/>
</dbReference>
<dbReference type="InterPro" id="IPR002852">
    <property type="entry name" value="UPF0251"/>
</dbReference>
<dbReference type="EMBL" id="CP011307">
    <property type="protein sequence ID" value="ALP92717.1"/>
    <property type="molecule type" value="Genomic_DNA"/>
</dbReference>
<dbReference type="STRING" id="1297617.IB211_00321c"/>
<gene>
    <name evidence="2" type="ORF">IB211_00321c</name>
</gene>
<protein>
    <submittedName>
        <fullName evidence="2">UPF0251 protein</fullName>
    </submittedName>
</protein>
<dbReference type="InterPro" id="IPR013324">
    <property type="entry name" value="RNA_pol_sigma_r3/r4-like"/>
</dbReference>
<dbReference type="PATRIC" id="fig|1297617.4.peg.326"/>
<accession>A0A0S2W051</accession>
<dbReference type="KEGG" id="ibu:IB211_00321c"/>
<dbReference type="InterPro" id="IPR036388">
    <property type="entry name" value="WH-like_DNA-bd_sf"/>
</dbReference>
<evidence type="ECO:0000313" key="2">
    <source>
        <dbReference type="EMBL" id="ALP92717.1"/>
    </source>
</evidence>